<comment type="subcellular location">
    <subcellularLocation>
        <location evidence="1">Endoplasmic reticulum membrane</location>
        <topology evidence="1">Multi-pass membrane protein</topology>
    </subcellularLocation>
</comment>
<dbReference type="EMBL" id="VIFY01000099">
    <property type="protein sequence ID" value="TQB70676.1"/>
    <property type="molecule type" value="Genomic_DNA"/>
</dbReference>
<dbReference type="InterPro" id="IPR009617">
    <property type="entry name" value="Seipin"/>
</dbReference>
<proteinExistence type="predicted"/>
<evidence type="ECO:0000313" key="10">
    <source>
        <dbReference type="Proteomes" id="UP000319663"/>
    </source>
</evidence>
<evidence type="ECO:0000256" key="7">
    <source>
        <dbReference type="SAM" id="MobiDB-lite"/>
    </source>
</evidence>
<feature type="transmembrane region" description="Helical" evidence="8">
    <location>
        <begin position="39"/>
        <end position="59"/>
    </location>
</feature>
<protein>
    <recommendedName>
        <fullName evidence="11">Adipose-regulatory protein-domain-containing protein</fullName>
    </recommendedName>
</protein>
<dbReference type="PANTHER" id="PTHR21212:SF0">
    <property type="entry name" value="SEIPIN"/>
    <property type="match status" value="1"/>
</dbReference>
<dbReference type="GO" id="GO:0005789">
    <property type="term" value="C:endoplasmic reticulum membrane"/>
    <property type="evidence" value="ECO:0007669"/>
    <property type="project" value="UniProtKB-SubCell"/>
</dbReference>
<dbReference type="AlphaFoldDB" id="A0A507QTW9"/>
<evidence type="ECO:0008006" key="11">
    <source>
        <dbReference type="Google" id="ProtNLM"/>
    </source>
</evidence>
<keyword evidence="2 8" id="KW-0812">Transmembrane</keyword>
<accession>A0A507QTW9</accession>
<evidence type="ECO:0000256" key="6">
    <source>
        <dbReference type="ARBA" id="ARBA00023136"/>
    </source>
</evidence>
<dbReference type="Pfam" id="PF06775">
    <property type="entry name" value="Seipin"/>
    <property type="match status" value="1"/>
</dbReference>
<feature type="compositionally biased region" description="Basic and acidic residues" evidence="7">
    <location>
        <begin position="277"/>
        <end position="293"/>
    </location>
</feature>
<keyword evidence="10" id="KW-1185">Reference proteome</keyword>
<keyword evidence="3" id="KW-0256">Endoplasmic reticulum</keyword>
<evidence type="ECO:0000256" key="4">
    <source>
        <dbReference type="ARBA" id="ARBA00022989"/>
    </source>
</evidence>
<dbReference type="CDD" id="cd23995">
    <property type="entry name" value="Seipin_BSCL2_like"/>
    <property type="match status" value="1"/>
</dbReference>
<evidence type="ECO:0000256" key="1">
    <source>
        <dbReference type="ARBA" id="ARBA00004477"/>
    </source>
</evidence>
<dbReference type="Proteomes" id="UP000319663">
    <property type="component" value="Unassembled WGS sequence"/>
</dbReference>
<dbReference type="OrthoDB" id="3990054at2759"/>
<reference evidence="9 10" key="1">
    <citation type="submission" date="2019-06" db="EMBL/GenBank/DDBJ databases">
        <title>Wine fermentation using esterase from Monascus purpureus.</title>
        <authorList>
            <person name="Geng C."/>
            <person name="Zhang Y."/>
        </authorList>
    </citation>
    <scope>NUCLEOTIDE SEQUENCE [LARGE SCALE GENOMIC DNA]</scope>
    <source>
        <strain evidence="9">HQ1</strain>
    </source>
</reference>
<evidence type="ECO:0000256" key="3">
    <source>
        <dbReference type="ARBA" id="ARBA00022824"/>
    </source>
</evidence>
<evidence type="ECO:0000313" key="9">
    <source>
        <dbReference type="EMBL" id="TQB70676.1"/>
    </source>
</evidence>
<dbReference type="PANTHER" id="PTHR21212">
    <property type="entry name" value="BERNARDINELLI-SEIP CONGENITAL LIPODYSTROPHY 2 HOMOLOG BSCL2 PROTEIN"/>
    <property type="match status" value="1"/>
</dbReference>
<evidence type="ECO:0000256" key="8">
    <source>
        <dbReference type="SAM" id="Phobius"/>
    </source>
</evidence>
<evidence type="ECO:0000256" key="2">
    <source>
        <dbReference type="ARBA" id="ARBA00022692"/>
    </source>
</evidence>
<evidence type="ECO:0000256" key="5">
    <source>
        <dbReference type="ARBA" id="ARBA00023098"/>
    </source>
</evidence>
<dbReference type="GO" id="GO:0140042">
    <property type="term" value="P:lipid droplet formation"/>
    <property type="evidence" value="ECO:0007669"/>
    <property type="project" value="UniProtKB-ARBA"/>
</dbReference>
<keyword evidence="6 8" id="KW-0472">Membrane</keyword>
<name>A0A507QTW9_MONPU</name>
<keyword evidence="5" id="KW-0443">Lipid metabolism</keyword>
<keyword evidence="4 8" id="KW-1133">Transmembrane helix</keyword>
<feature type="region of interest" description="Disordered" evidence="7">
    <location>
        <begin position="277"/>
        <end position="373"/>
    </location>
</feature>
<organism evidence="9 10">
    <name type="scientific">Monascus purpureus</name>
    <name type="common">Red mold</name>
    <name type="synonym">Monascus anka</name>
    <dbReference type="NCBI Taxonomy" id="5098"/>
    <lineage>
        <taxon>Eukaryota</taxon>
        <taxon>Fungi</taxon>
        <taxon>Dikarya</taxon>
        <taxon>Ascomycota</taxon>
        <taxon>Pezizomycotina</taxon>
        <taxon>Eurotiomycetes</taxon>
        <taxon>Eurotiomycetidae</taxon>
        <taxon>Eurotiales</taxon>
        <taxon>Aspergillaceae</taxon>
        <taxon>Monascus</taxon>
    </lineage>
</organism>
<comment type="caution">
    <text evidence="9">The sequence shown here is derived from an EMBL/GenBank/DDBJ whole genome shotgun (WGS) entry which is preliminary data.</text>
</comment>
<sequence length="373" mass="42038">MTKSQYTENDGTSRKGSSLLRAVGGLFSKEAWRVYLRTFLFISTSTLLLCVSAIAYWVFYTRYIPQIGLERVVHLQFGDGHPWGTALIGSELVSLQPYDVSVRLQLPRTPSNFAAGNFMLDLALLSHPLDISTGKGVNVSTVPMVRSRRPAILTYASPLVDTANRLSYLPLYVVGWHREEEILDVQMMEQVEFARGWSNLPGSLHLRVESDERMQIYSAKVEFKARFTGLRWVMYNWRLSSFAIFSTLFWSISVLSTGAAWAFLAFIFGSRTERHTKYDKRRDRDKSESPIKEETDDEAVNPHSVGPTIKEEDDLAEQPSASPQTSEADDEYDSAGEGQSTDVHSESGAGTGFESPGARRLQRRRSHFQEVLS</sequence>
<dbReference type="GO" id="GO:0006629">
    <property type="term" value="P:lipid metabolic process"/>
    <property type="evidence" value="ECO:0007669"/>
    <property type="project" value="UniProtKB-KW"/>
</dbReference>
<gene>
    <name evidence="9" type="ORF">MPDQ_008212</name>
</gene>
<dbReference type="STRING" id="5098.A0A507QTW9"/>
<feature type="transmembrane region" description="Helical" evidence="8">
    <location>
        <begin position="242"/>
        <end position="268"/>
    </location>
</feature>